<accession>A0A6S6U1D1</accession>
<evidence type="ECO:0000313" key="8">
    <source>
        <dbReference type="EMBL" id="CAA6824107.1"/>
    </source>
</evidence>
<dbReference type="GO" id="GO:0005886">
    <property type="term" value="C:plasma membrane"/>
    <property type="evidence" value="ECO:0007669"/>
    <property type="project" value="UniProtKB-SubCell"/>
</dbReference>
<sequence length="487" mass="52754">MNFDMSAFAIASPEVFLLAALCTVLLMDLWVAKGAPLITYLATQLALWATALLVLGKSFNSEGAFITGLGGMYIVDGLGDILKISILLISSLTFAYSRKYLREQNMWRGEFFVLGMAAILGMMIMISGYNLLVLYLGLELLALSMYALVAMQRDNSNASEAAMKYFVLGAIASGLLLYGISMLYGMSGSLNIIDLKAYFQAQAGLHTNILFLFSMTFIVAGIAFKFGAVPFHMWVPDVYQGAPTAVTLFLGSAPKIAAFALLIRLLADGLGAGQSSWSQMLMLLGLLSIVMGNLMAIAQTSLKRMFAYSTIAHMGFVLLGVLVGTEDGYSAAMFYTIIYALMSAGGFAVLILLGNRMSDPDNLDCLRGLNDRHPWYAFIMLLIFFSMAGIPPTAGFYAKLSVIKVVMGEGYLLVALTMVVMSVVGAFYYLRAIKLMYFDEPEESTPIVAEVDFQVLFSFNGLLMVILGVFPGVLMGICSIAVSTSNL</sequence>
<keyword evidence="4 5" id="KW-0472">Membrane</keyword>
<comment type="subcellular location">
    <subcellularLocation>
        <location evidence="5">Cell membrane</location>
        <topology evidence="5">Multi-pass membrane protein</topology>
    </subcellularLocation>
    <subcellularLocation>
        <location evidence="1">Endomembrane system</location>
        <topology evidence="1">Multi-pass membrane protein</topology>
    </subcellularLocation>
    <subcellularLocation>
        <location evidence="6">Membrane</location>
        <topology evidence="6">Multi-pass membrane protein</topology>
    </subcellularLocation>
</comment>
<dbReference type="GO" id="GO:0050136">
    <property type="term" value="F:NADH dehydrogenase (quinone) (non-electrogenic) activity"/>
    <property type="evidence" value="ECO:0007669"/>
    <property type="project" value="UniProtKB-UniRule"/>
</dbReference>
<evidence type="ECO:0000256" key="1">
    <source>
        <dbReference type="ARBA" id="ARBA00004127"/>
    </source>
</evidence>
<dbReference type="Pfam" id="PF00361">
    <property type="entry name" value="Proton_antipo_M"/>
    <property type="match status" value="1"/>
</dbReference>
<keyword evidence="5" id="KW-0874">Quinone</keyword>
<dbReference type="EC" id="7.1.1.-" evidence="5"/>
<evidence type="ECO:0000256" key="5">
    <source>
        <dbReference type="HAMAP-Rule" id="MF_00445"/>
    </source>
</evidence>
<feature type="transmembrane region" description="Helical" evidence="5">
    <location>
        <begin position="81"/>
        <end position="97"/>
    </location>
</feature>
<feature type="transmembrane region" description="Helical" evidence="5">
    <location>
        <begin position="305"/>
        <end position="325"/>
    </location>
</feature>
<dbReference type="PANTHER" id="PTHR22773">
    <property type="entry name" value="NADH DEHYDROGENASE"/>
    <property type="match status" value="1"/>
</dbReference>
<reference evidence="8" key="1">
    <citation type="submission" date="2020-01" db="EMBL/GenBank/DDBJ databases">
        <authorList>
            <person name="Meier V. D."/>
            <person name="Meier V D."/>
        </authorList>
    </citation>
    <scope>NUCLEOTIDE SEQUENCE</scope>
    <source>
        <strain evidence="8">HLG_WM_MAG_08</strain>
    </source>
</reference>
<keyword evidence="5 8" id="KW-0830">Ubiquinone</keyword>
<evidence type="ECO:0000259" key="7">
    <source>
        <dbReference type="Pfam" id="PF00361"/>
    </source>
</evidence>
<feature type="transmembrane region" description="Helical" evidence="5">
    <location>
        <begin position="132"/>
        <end position="151"/>
    </location>
</feature>
<feature type="transmembrane region" description="Helical" evidence="5">
    <location>
        <begin position="375"/>
        <end position="398"/>
    </location>
</feature>
<keyword evidence="5" id="KW-1003">Cell membrane</keyword>
<dbReference type="HAMAP" id="MF_00445">
    <property type="entry name" value="NDH1_NuoN_1"/>
    <property type="match status" value="1"/>
</dbReference>
<evidence type="ECO:0000256" key="6">
    <source>
        <dbReference type="RuleBase" id="RU000320"/>
    </source>
</evidence>
<keyword evidence="3 5" id="KW-1133">Transmembrane helix</keyword>
<keyword evidence="8" id="KW-0560">Oxidoreductase</keyword>
<dbReference type="GO" id="GO:0008137">
    <property type="term" value="F:NADH dehydrogenase (ubiquinone) activity"/>
    <property type="evidence" value="ECO:0007669"/>
    <property type="project" value="InterPro"/>
</dbReference>
<feature type="transmembrane region" description="Helical" evidence="5">
    <location>
        <begin position="205"/>
        <end position="224"/>
    </location>
</feature>
<dbReference type="GO" id="GO:0012505">
    <property type="term" value="C:endomembrane system"/>
    <property type="evidence" value="ECO:0007669"/>
    <property type="project" value="UniProtKB-SubCell"/>
</dbReference>
<dbReference type="AlphaFoldDB" id="A0A6S6U1D1"/>
<evidence type="ECO:0000256" key="3">
    <source>
        <dbReference type="ARBA" id="ARBA00022989"/>
    </source>
</evidence>
<feature type="transmembrane region" description="Helical" evidence="5">
    <location>
        <begin position="462"/>
        <end position="482"/>
    </location>
</feature>
<dbReference type="InterPro" id="IPR001750">
    <property type="entry name" value="ND/Mrp_TM"/>
</dbReference>
<feature type="domain" description="NADH:quinone oxidoreductase/Mrp antiporter transmembrane" evidence="7">
    <location>
        <begin position="129"/>
        <end position="424"/>
    </location>
</feature>
<comment type="function">
    <text evidence="5">NDH-1 shuttles electrons from NADH, via FMN and iron-sulfur (Fe-S) centers, to quinones in the respiratory chain. The immediate electron acceptor for the enzyme in this species is believed to be ubiquinone. Couples the redox reaction to proton translocation (for every two electrons transferred, four hydrogen ions are translocated across the cytoplasmic membrane), and thus conserves the redox energy in a proton gradient.</text>
</comment>
<name>A0A6S6U1D1_9GAMM</name>
<feature type="transmembrane region" description="Helical" evidence="5">
    <location>
        <begin position="331"/>
        <end position="354"/>
    </location>
</feature>
<evidence type="ECO:0000256" key="4">
    <source>
        <dbReference type="ARBA" id="ARBA00023136"/>
    </source>
</evidence>
<feature type="transmembrane region" description="Helical" evidence="5">
    <location>
        <begin position="245"/>
        <end position="267"/>
    </location>
</feature>
<dbReference type="GO" id="GO:0048038">
    <property type="term" value="F:quinone binding"/>
    <property type="evidence" value="ECO:0007669"/>
    <property type="project" value="UniProtKB-KW"/>
</dbReference>
<proteinExistence type="inferred from homology"/>
<comment type="similarity">
    <text evidence="5">Belongs to the complex I subunit 2 family.</text>
</comment>
<dbReference type="EMBL" id="CACVAV010000377">
    <property type="protein sequence ID" value="CAA6824107.1"/>
    <property type="molecule type" value="Genomic_DNA"/>
</dbReference>
<dbReference type="NCBIfam" id="NF004442">
    <property type="entry name" value="PRK05777.1-5"/>
    <property type="match status" value="1"/>
</dbReference>
<keyword evidence="5" id="KW-0813">Transport</keyword>
<protein>
    <recommendedName>
        <fullName evidence="5">NADH-quinone oxidoreductase subunit N</fullName>
        <ecNumber evidence="5">7.1.1.-</ecNumber>
    </recommendedName>
    <alternativeName>
        <fullName evidence="5">NADH dehydrogenase I subunit N</fullName>
    </alternativeName>
    <alternativeName>
        <fullName evidence="5">NDH-1 subunit N</fullName>
    </alternativeName>
</protein>
<dbReference type="GO" id="GO:0042773">
    <property type="term" value="P:ATP synthesis coupled electron transport"/>
    <property type="evidence" value="ECO:0007669"/>
    <property type="project" value="InterPro"/>
</dbReference>
<comment type="subunit">
    <text evidence="5">NDH-1 is composed of 14 different subunits. Subunits NuoA, H, J, K, L, M, N constitute the membrane sector of the complex.</text>
</comment>
<keyword evidence="2 5" id="KW-0812">Transmembrane</keyword>
<evidence type="ECO:0000256" key="2">
    <source>
        <dbReference type="ARBA" id="ARBA00022692"/>
    </source>
</evidence>
<comment type="catalytic activity">
    <reaction evidence="5">
        <text>a quinone + NADH + 5 H(+)(in) = a quinol + NAD(+) + 4 H(+)(out)</text>
        <dbReference type="Rhea" id="RHEA:57888"/>
        <dbReference type="ChEBI" id="CHEBI:15378"/>
        <dbReference type="ChEBI" id="CHEBI:24646"/>
        <dbReference type="ChEBI" id="CHEBI:57540"/>
        <dbReference type="ChEBI" id="CHEBI:57945"/>
        <dbReference type="ChEBI" id="CHEBI:132124"/>
    </reaction>
</comment>
<keyword evidence="5" id="KW-1278">Translocase</keyword>
<feature type="transmembrane region" description="Helical" evidence="5">
    <location>
        <begin position="279"/>
        <end position="298"/>
    </location>
</feature>
<feature type="transmembrane region" description="Helical" evidence="5">
    <location>
        <begin position="163"/>
        <end position="185"/>
    </location>
</feature>
<keyword evidence="5" id="KW-0520">NAD</keyword>
<feature type="transmembrane region" description="Helical" evidence="5">
    <location>
        <begin position="410"/>
        <end position="430"/>
    </location>
</feature>
<dbReference type="NCBIfam" id="TIGR01770">
    <property type="entry name" value="NDH_I_N"/>
    <property type="match status" value="1"/>
</dbReference>
<gene>
    <name evidence="5" type="primary">nuoN</name>
    <name evidence="8" type="ORF">HELGO_WM24375</name>
</gene>
<organism evidence="8">
    <name type="scientific">uncultured Thiotrichaceae bacterium</name>
    <dbReference type="NCBI Taxonomy" id="298394"/>
    <lineage>
        <taxon>Bacteria</taxon>
        <taxon>Pseudomonadati</taxon>
        <taxon>Pseudomonadota</taxon>
        <taxon>Gammaproteobacteria</taxon>
        <taxon>Thiotrichales</taxon>
        <taxon>Thiotrichaceae</taxon>
        <taxon>environmental samples</taxon>
    </lineage>
</organism>
<dbReference type="PRINTS" id="PR01434">
    <property type="entry name" value="NADHDHGNASE5"/>
</dbReference>
<dbReference type="InterPro" id="IPR010096">
    <property type="entry name" value="NADH-Q_OxRdtase_suN/2"/>
</dbReference>
<feature type="transmembrane region" description="Helical" evidence="5">
    <location>
        <begin position="109"/>
        <end position="126"/>
    </location>
</feature>